<keyword evidence="12" id="KW-1185">Reference proteome</keyword>
<evidence type="ECO:0000256" key="4">
    <source>
        <dbReference type="ARBA" id="ARBA00022833"/>
    </source>
</evidence>
<accession>A0AAN8FP75</accession>
<dbReference type="Pfam" id="PF00107">
    <property type="entry name" value="ADH_zinc_N"/>
    <property type="match status" value="1"/>
</dbReference>
<dbReference type="Gene3D" id="3.40.50.720">
    <property type="entry name" value="NAD(P)-binding Rossmann-like Domain"/>
    <property type="match status" value="1"/>
</dbReference>
<keyword evidence="3 9" id="KW-0479">Metal-binding</keyword>
<dbReference type="InterPro" id="IPR045306">
    <property type="entry name" value="SDH-like"/>
</dbReference>
<reference evidence="11 12" key="1">
    <citation type="submission" date="2019-10" db="EMBL/GenBank/DDBJ databases">
        <title>Assembly and Annotation for the nematode Trichostrongylus colubriformis.</title>
        <authorList>
            <person name="Martin J."/>
        </authorList>
    </citation>
    <scope>NUCLEOTIDE SEQUENCE [LARGE SCALE GENOMIC DNA]</scope>
    <source>
        <strain evidence="11">G859</strain>
        <tissue evidence="11">Whole worm</tissue>
    </source>
</reference>
<sequence length="336" mass="35995">MDVDNLSAVLYGVNDIRLEQKKIPSPADNELLIRVHTVGICGSDVHFWTNGAIGNFIVKEPMVLGHETSGTVAGVGSHVKGFVVGDRVAIEPGRYNLCADTKFFATPPTDGSLTRYLAYDADFCYKLPDNVTFEEGALLEPLSVAVHACRRSGLQLGQRVLIQGAGPIGTLCMMTARALGATQVVITDINQARLDLATKLGADFAICVKGKSPAEVRDAVVKALGTEPDVTLECTGAQSCIESAILSTRSGGVVTLVGLGASRVELPLLEAALREVDLRGVFRYVNCYPTALNLVASRRIDLSGLTRAHYTLENTLEAFKRTQKGDVIKVFISCDK</sequence>
<evidence type="ECO:0000313" key="11">
    <source>
        <dbReference type="EMBL" id="KAK5973753.1"/>
    </source>
</evidence>
<comment type="caution">
    <text evidence="11">The sequence shown here is derived from an EMBL/GenBank/DDBJ whole genome shotgun (WGS) entry which is preliminary data.</text>
</comment>
<evidence type="ECO:0000313" key="12">
    <source>
        <dbReference type="Proteomes" id="UP001331761"/>
    </source>
</evidence>
<dbReference type="PROSITE" id="PS00059">
    <property type="entry name" value="ADH_ZINC"/>
    <property type="match status" value="1"/>
</dbReference>
<dbReference type="Pfam" id="PF08240">
    <property type="entry name" value="ADH_N"/>
    <property type="match status" value="1"/>
</dbReference>
<keyword evidence="4 9" id="KW-0862">Zinc</keyword>
<dbReference type="SUPFAM" id="SSF50129">
    <property type="entry name" value="GroES-like"/>
    <property type="match status" value="1"/>
</dbReference>
<dbReference type="SMART" id="SM00829">
    <property type="entry name" value="PKS_ER"/>
    <property type="match status" value="1"/>
</dbReference>
<dbReference type="InterPro" id="IPR013149">
    <property type="entry name" value="ADH-like_C"/>
</dbReference>
<comment type="similarity">
    <text evidence="2 9">Belongs to the zinc-containing alcohol dehydrogenase family.</text>
</comment>
<proteinExistence type="inferred from homology"/>
<gene>
    <name evidence="11" type="ORF">GCK32_006156</name>
</gene>
<organism evidence="11 12">
    <name type="scientific">Trichostrongylus colubriformis</name>
    <name type="common">Black scour worm</name>
    <dbReference type="NCBI Taxonomy" id="6319"/>
    <lineage>
        <taxon>Eukaryota</taxon>
        <taxon>Metazoa</taxon>
        <taxon>Ecdysozoa</taxon>
        <taxon>Nematoda</taxon>
        <taxon>Chromadorea</taxon>
        <taxon>Rhabditida</taxon>
        <taxon>Rhabditina</taxon>
        <taxon>Rhabditomorpha</taxon>
        <taxon>Strongyloidea</taxon>
        <taxon>Trichostrongylidae</taxon>
        <taxon>Trichostrongylus</taxon>
    </lineage>
</organism>
<evidence type="ECO:0000259" key="10">
    <source>
        <dbReference type="SMART" id="SM00829"/>
    </source>
</evidence>
<feature type="domain" description="Enoyl reductase (ER)" evidence="10">
    <location>
        <begin position="12"/>
        <end position="332"/>
    </location>
</feature>
<evidence type="ECO:0000256" key="6">
    <source>
        <dbReference type="ARBA" id="ARBA00023027"/>
    </source>
</evidence>
<dbReference type="AlphaFoldDB" id="A0AAN8FP75"/>
<dbReference type="GO" id="GO:0003939">
    <property type="term" value="F:L-iditol 2-dehydrogenase (NAD+) activity"/>
    <property type="evidence" value="ECO:0007669"/>
    <property type="project" value="TreeGrafter"/>
</dbReference>
<dbReference type="Proteomes" id="UP001331761">
    <property type="component" value="Unassembled WGS sequence"/>
</dbReference>
<dbReference type="PANTHER" id="PTHR43161">
    <property type="entry name" value="SORBITOL DEHYDROGENASE"/>
    <property type="match status" value="1"/>
</dbReference>
<dbReference type="InterPro" id="IPR011032">
    <property type="entry name" value="GroES-like_sf"/>
</dbReference>
<keyword evidence="6" id="KW-0520">NAD</keyword>
<evidence type="ECO:0000256" key="1">
    <source>
        <dbReference type="ARBA" id="ARBA00001947"/>
    </source>
</evidence>
<evidence type="ECO:0000256" key="3">
    <source>
        <dbReference type="ARBA" id="ARBA00022723"/>
    </source>
</evidence>
<dbReference type="PANTHER" id="PTHR43161:SF9">
    <property type="entry name" value="SORBITOL DEHYDROGENASE"/>
    <property type="match status" value="1"/>
</dbReference>
<evidence type="ECO:0000256" key="7">
    <source>
        <dbReference type="ARBA" id="ARBA00026132"/>
    </source>
</evidence>
<evidence type="ECO:0000256" key="2">
    <source>
        <dbReference type="ARBA" id="ARBA00008072"/>
    </source>
</evidence>
<dbReference type="InterPro" id="IPR013154">
    <property type="entry name" value="ADH-like_N"/>
</dbReference>
<dbReference type="FunFam" id="3.40.50.720:FF:000068">
    <property type="entry name" value="Sorbitol dehydrogenase"/>
    <property type="match status" value="1"/>
</dbReference>
<dbReference type="InterPro" id="IPR002328">
    <property type="entry name" value="ADH_Zn_CS"/>
</dbReference>
<dbReference type="InterPro" id="IPR020843">
    <property type="entry name" value="ER"/>
</dbReference>
<dbReference type="SUPFAM" id="SSF51735">
    <property type="entry name" value="NAD(P)-binding Rossmann-fold domains"/>
    <property type="match status" value="1"/>
</dbReference>
<dbReference type="GO" id="GO:0008270">
    <property type="term" value="F:zinc ion binding"/>
    <property type="evidence" value="ECO:0007669"/>
    <property type="project" value="InterPro"/>
</dbReference>
<comment type="cofactor">
    <cofactor evidence="1 9">
        <name>Zn(2+)</name>
        <dbReference type="ChEBI" id="CHEBI:29105"/>
    </cofactor>
</comment>
<evidence type="ECO:0000256" key="9">
    <source>
        <dbReference type="RuleBase" id="RU361277"/>
    </source>
</evidence>
<protein>
    <recommendedName>
        <fullName evidence="7">Sorbitol dehydrogenase</fullName>
    </recommendedName>
    <alternativeName>
        <fullName evidence="8">Polyol dehydrogenase</fullName>
    </alternativeName>
</protein>
<dbReference type="EMBL" id="WIXE01015081">
    <property type="protein sequence ID" value="KAK5973753.1"/>
    <property type="molecule type" value="Genomic_DNA"/>
</dbReference>
<dbReference type="CDD" id="cd05285">
    <property type="entry name" value="sorbitol_DH"/>
    <property type="match status" value="1"/>
</dbReference>
<dbReference type="GO" id="GO:0006062">
    <property type="term" value="P:sorbitol catabolic process"/>
    <property type="evidence" value="ECO:0007669"/>
    <property type="project" value="TreeGrafter"/>
</dbReference>
<dbReference type="InterPro" id="IPR036291">
    <property type="entry name" value="NAD(P)-bd_dom_sf"/>
</dbReference>
<evidence type="ECO:0000256" key="5">
    <source>
        <dbReference type="ARBA" id="ARBA00023002"/>
    </source>
</evidence>
<name>A0AAN8FP75_TRICO</name>
<evidence type="ECO:0000256" key="8">
    <source>
        <dbReference type="ARBA" id="ARBA00032485"/>
    </source>
</evidence>
<dbReference type="Gene3D" id="3.90.180.10">
    <property type="entry name" value="Medium-chain alcohol dehydrogenases, catalytic domain"/>
    <property type="match status" value="1"/>
</dbReference>
<keyword evidence="5" id="KW-0560">Oxidoreductase</keyword>